<comment type="caution">
    <text evidence="2">The sequence shown here is derived from an EMBL/GenBank/DDBJ whole genome shotgun (WGS) entry which is preliminary data.</text>
</comment>
<proteinExistence type="predicted"/>
<dbReference type="AlphaFoldDB" id="A0A8X6HM22"/>
<feature type="compositionally biased region" description="Basic and acidic residues" evidence="1">
    <location>
        <begin position="63"/>
        <end position="75"/>
    </location>
</feature>
<organism evidence="2 3">
    <name type="scientific">Trichonephila clavata</name>
    <name type="common">Joro spider</name>
    <name type="synonym">Nephila clavata</name>
    <dbReference type="NCBI Taxonomy" id="2740835"/>
    <lineage>
        <taxon>Eukaryota</taxon>
        <taxon>Metazoa</taxon>
        <taxon>Ecdysozoa</taxon>
        <taxon>Arthropoda</taxon>
        <taxon>Chelicerata</taxon>
        <taxon>Arachnida</taxon>
        <taxon>Araneae</taxon>
        <taxon>Araneomorphae</taxon>
        <taxon>Entelegynae</taxon>
        <taxon>Araneoidea</taxon>
        <taxon>Nephilidae</taxon>
        <taxon>Trichonephila</taxon>
    </lineage>
</organism>
<keyword evidence="3" id="KW-1185">Reference proteome</keyword>
<protein>
    <submittedName>
        <fullName evidence="2">Uncharacterized protein</fullName>
    </submittedName>
</protein>
<gene>
    <name evidence="2" type="ORF">TNCT_416951</name>
</gene>
<name>A0A8X6HM22_TRICU</name>
<feature type="region of interest" description="Disordered" evidence="1">
    <location>
        <begin position="63"/>
        <end position="85"/>
    </location>
</feature>
<feature type="compositionally biased region" description="Polar residues" evidence="1">
    <location>
        <begin position="76"/>
        <end position="85"/>
    </location>
</feature>
<sequence>MKFIIVDLSFEKQYSSTLDSDTLDNCDFENFLSYNQILQIEFSSFQFKYKVYRLVFHNPENDNRKNRKFKEEHNESTSLHQKGSSRTLIAPQNSETCCNGNRILLQNTNDSNFSTLKRHYVLYITLIGGAADTHDVYLLQQNHSKNFSRLVYFVHDVTFWVISKCKLSSKF</sequence>
<evidence type="ECO:0000313" key="3">
    <source>
        <dbReference type="Proteomes" id="UP000887116"/>
    </source>
</evidence>
<evidence type="ECO:0000313" key="2">
    <source>
        <dbReference type="EMBL" id="GFR26476.1"/>
    </source>
</evidence>
<dbReference type="Proteomes" id="UP000887116">
    <property type="component" value="Unassembled WGS sequence"/>
</dbReference>
<evidence type="ECO:0000256" key="1">
    <source>
        <dbReference type="SAM" id="MobiDB-lite"/>
    </source>
</evidence>
<accession>A0A8X6HM22</accession>
<dbReference type="EMBL" id="BMAO01018837">
    <property type="protein sequence ID" value="GFR26476.1"/>
    <property type="molecule type" value="Genomic_DNA"/>
</dbReference>
<reference evidence="2" key="1">
    <citation type="submission" date="2020-07" db="EMBL/GenBank/DDBJ databases">
        <title>Multicomponent nature underlies the extraordinary mechanical properties of spider dragline silk.</title>
        <authorList>
            <person name="Kono N."/>
            <person name="Nakamura H."/>
            <person name="Mori M."/>
            <person name="Yoshida Y."/>
            <person name="Ohtoshi R."/>
            <person name="Malay A.D."/>
            <person name="Moran D.A.P."/>
            <person name="Tomita M."/>
            <person name="Numata K."/>
            <person name="Arakawa K."/>
        </authorList>
    </citation>
    <scope>NUCLEOTIDE SEQUENCE</scope>
</reference>